<dbReference type="AlphaFoldDB" id="A0A1E3WFJ1"/>
<comment type="caution">
    <text evidence="1">The sequence shown here is derived from an EMBL/GenBank/DDBJ whole genome shotgun (WGS) entry which is preliminary data.</text>
</comment>
<sequence>MSNDKIMKALFAQQRAQIIHIKQLTPDLLPNSYVYAWMKGLYPFFHDGDYSVPDYPHENFTEQFNVSAEFGMEVIRYLNELWLHDKSPTFYELEDRFGGKDSRSELLHICHYAYLDGRFDERLWDALLTKMEHPSEASLIISEFNGNDLYIL</sequence>
<dbReference type="RefSeq" id="WP_069447771.1">
    <property type="nucleotide sequence ID" value="NZ_MDCJ01000007.1"/>
</dbReference>
<evidence type="ECO:0000313" key="2">
    <source>
        <dbReference type="Proteomes" id="UP000095131"/>
    </source>
</evidence>
<protein>
    <submittedName>
        <fullName evidence="1">Uncharacterized protein</fullName>
    </submittedName>
</protein>
<dbReference type="Proteomes" id="UP000095131">
    <property type="component" value="Unassembled WGS sequence"/>
</dbReference>
<evidence type="ECO:0000313" key="1">
    <source>
        <dbReference type="EMBL" id="ODS04589.1"/>
    </source>
</evidence>
<accession>A0A1E3WFJ1</accession>
<dbReference type="OrthoDB" id="6400802at2"/>
<proteinExistence type="predicted"/>
<reference evidence="1 2" key="1">
    <citation type="submission" date="2016-08" db="EMBL/GenBank/DDBJ databases">
        <title>Genome sequencing of Vibrio scophthalmi strain FP3289, an isolated from Paralichthys olivaceus.</title>
        <authorList>
            <person name="Han H.-J."/>
        </authorList>
    </citation>
    <scope>NUCLEOTIDE SEQUENCE [LARGE SCALE GENOMIC DNA]</scope>
    <source>
        <strain evidence="1 2">FP3289</strain>
    </source>
</reference>
<gene>
    <name evidence="1" type="ORF">VSF3289_03728</name>
</gene>
<dbReference type="EMBL" id="MDCJ01000007">
    <property type="protein sequence ID" value="ODS04589.1"/>
    <property type="molecule type" value="Genomic_DNA"/>
</dbReference>
<name>A0A1E3WFJ1_9VIBR</name>
<organism evidence="1 2">
    <name type="scientific">Vibrio scophthalmi</name>
    <dbReference type="NCBI Taxonomy" id="45658"/>
    <lineage>
        <taxon>Bacteria</taxon>
        <taxon>Pseudomonadati</taxon>
        <taxon>Pseudomonadota</taxon>
        <taxon>Gammaproteobacteria</taxon>
        <taxon>Vibrionales</taxon>
        <taxon>Vibrionaceae</taxon>
        <taxon>Vibrio</taxon>
    </lineage>
</organism>